<dbReference type="Proteomes" id="UP000319980">
    <property type="component" value="Unassembled WGS sequence"/>
</dbReference>
<feature type="compositionally biased region" description="Low complexity" evidence="1">
    <location>
        <begin position="36"/>
        <end position="45"/>
    </location>
</feature>
<proteinExistence type="predicted"/>
<dbReference type="AlphaFoldDB" id="A0A5C5U9Z5"/>
<accession>A0A5C5U9Z5</accession>
<gene>
    <name evidence="2" type="ORF">FQY83_06545</name>
</gene>
<keyword evidence="3" id="KW-1185">Reference proteome</keyword>
<organism evidence="2 3">
    <name type="scientific">Luteimonas marina</name>
    <dbReference type="NCBI Taxonomy" id="488485"/>
    <lineage>
        <taxon>Bacteria</taxon>
        <taxon>Pseudomonadati</taxon>
        <taxon>Pseudomonadota</taxon>
        <taxon>Gammaproteobacteria</taxon>
        <taxon>Lysobacterales</taxon>
        <taxon>Lysobacteraceae</taxon>
        <taxon>Luteimonas</taxon>
    </lineage>
</organism>
<sequence>MRRSARSAPFRASVWSGSRCCATACVRARAACARTPRTPVRADAGCGRRRWRWSRSPPPRWPRPGGGRDRRPTAAARASVPKRCRRRPRPPRSSIPRPRCSPTATSTCCSHRPPVRPTRSRILPSTPGWSRRWRKATKACSRRPKPRTRTTARRSSSMRRAERRGRLPCAALLLLAAVAFAQPADDGAQALASLAPAQREALARRVAEWEALPEAMRRERREAWQAWRALPADERDRMRAAREAWRALPVAEQQALRARFDALDAGIRRGWLLGPVLGADWPRLHALFAQVPPDEREALLAALRALPPQARADLGVLAQRTPPQDRDALRHALMSQPQAQRADWLRRRVAP</sequence>
<dbReference type="InterPro" id="IPR021455">
    <property type="entry name" value="DUF3106"/>
</dbReference>
<reference evidence="2 3" key="1">
    <citation type="journal article" date="2008" name="Int. J. Syst. Evol. Microbiol.">
        <title>Luteimonas marina sp. nov., isolated from seawater.</title>
        <authorList>
            <person name="Baik K.S."/>
            <person name="Park S.C."/>
            <person name="Kim M.S."/>
            <person name="Kim E.M."/>
            <person name="Park C."/>
            <person name="Chun J."/>
            <person name="Seong C.N."/>
        </authorList>
    </citation>
    <scope>NUCLEOTIDE SEQUENCE [LARGE SCALE GENOMIC DNA]</scope>
    <source>
        <strain evidence="2 3">FR1330</strain>
    </source>
</reference>
<protein>
    <submittedName>
        <fullName evidence="2">DUF3106 domain-containing protein</fullName>
    </submittedName>
</protein>
<dbReference type="EMBL" id="VOHK01000002">
    <property type="protein sequence ID" value="TWT22668.1"/>
    <property type="molecule type" value="Genomic_DNA"/>
</dbReference>
<feature type="compositionally biased region" description="Low complexity" evidence="1">
    <location>
        <begin position="92"/>
        <end position="102"/>
    </location>
</feature>
<evidence type="ECO:0000256" key="1">
    <source>
        <dbReference type="SAM" id="MobiDB-lite"/>
    </source>
</evidence>
<feature type="compositionally biased region" description="Basic residues" evidence="1">
    <location>
        <begin position="80"/>
        <end position="90"/>
    </location>
</feature>
<feature type="region of interest" description="Disordered" evidence="1">
    <location>
        <begin position="36"/>
        <end position="161"/>
    </location>
</feature>
<comment type="caution">
    <text evidence="2">The sequence shown here is derived from an EMBL/GenBank/DDBJ whole genome shotgun (WGS) entry which is preliminary data.</text>
</comment>
<evidence type="ECO:0000313" key="3">
    <source>
        <dbReference type="Proteomes" id="UP000319980"/>
    </source>
</evidence>
<evidence type="ECO:0000313" key="2">
    <source>
        <dbReference type="EMBL" id="TWT22668.1"/>
    </source>
</evidence>
<dbReference type="Pfam" id="PF11304">
    <property type="entry name" value="DUF3106"/>
    <property type="match status" value="1"/>
</dbReference>
<name>A0A5C5U9Z5_9GAMM</name>
<feature type="compositionally biased region" description="Basic residues" evidence="1">
    <location>
        <begin position="131"/>
        <end position="152"/>
    </location>
</feature>